<dbReference type="SMART" id="SM00239">
    <property type="entry name" value="C2"/>
    <property type="match status" value="2"/>
</dbReference>
<feature type="domain" description="C2" evidence="8">
    <location>
        <begin position="350"/>
        <end position="474"/>
    </location>
</feature>
<dbReference type="OrthoDB" id="419768at2759"/>
<sequence>MAGSKTTQTSNTDNPDSKDFWEKSAEEAREVKAIHEQSKDPRSTAGDDATAATPTINYNNEPLPAGEVHAYHEHAAKVWTTAIILNSIVLILFSEWAVGVVMVRRKTHSLMKDWAWDRERKRGTNPNVSAFESVEWMNSVLSTVWPMLDPDLFVAGVDLLEDALKMLSPSVVRTVRIDSVDQGLNAMRILGIRRLPDDFDITESPFAAQVDPTGPQLEEQKGLDNAEPGQYVNIEAEFAYRRLPKSKSENAHFVIHMGLGVKKVLKVELPVLCELSGLYGKIRLRLEMIAEPPFVRHVKFSFPIFPSIEIVAKPLRAIDVMSLPGFKPFILSSINSVLYHFVAPQSYELDLSRFFLGSDIAMKTRSVGVVCVAIHKAQNLTASDVRGTSDGFVNVSFVHSGKVLFSTRVVPKTLNPVWEEVTFLRITDDEIDEQDRIRFTVLDWDRFSKNDVIGMISISLTHLVNNPGVWDQSTIGLEHNGQVEAGTLSYSAAFFPLATMIAPTAKVQADDPMAQVKATKAKPMFADRSQATDDSRSSAYAQRMREMLDGRMPINPAQPTGILAFQVHQLAELECGDERSEKKKAVSAPSSYCVVYLNAEKLYQTRVKPLSAQPYVNAGSETLCRDWTRARIDIAVMDARDREADVLIGFISLQLRDIFATRSQVTKWLPLLGGAGHGRLRFSLLFKPLDIVLLKPLLEWSIGCFEIVQAKLSNLSEEMTARLQVSAEGQGSVTSSSSESLLFPAGSETTSLSFDLSESLRVPILTRLHPLQFKVQSVRTLRGSETVWYAPLWLNDYAYEGEEEMELHLYPYVIRLPMMECFSTQWTPVSFIRFIPRSTHETCNPPSPSLPYQPRYKKHKVKTPKEQGKIPESSHNLYPTTSRTSDSPNQPIVARNGETSRSTASDEGSYPVLHITLRWKAGMSANHRDIILGASAATRDSFTLWLHRHDFAVKEKKRSERDADAASALLSGLSNEPGWDDSESSDDEELGTEIETMRRRSASGGVDILMRKLKGTKEGKGTTMKWIGSNLKVRSHYPAPTCDGALHLIAFAHPCQIAGHKVKKSIGSSKSIDGPMPETEVVSSF</sequence>
<evidence type="ECO:0000313" key="9">
    <source>
        <dbReference type="EMBL" id="SCZ98318.1"/>
    </source>
</evidence>
<reference evidence="10" key="1">
    <citation type="submission" date="2016-10" db="EMBL/GenBank/DDBJ databases">
        <authorList>
            <person name="Jeantristanb JTB J.-T."/>
            <person name="Ricardo R."/>
        </authorList>
    </citation>
    <scope>NUCLEOTIDE SEQUENCE [LARGE SCALE GENOMIC DNA]</scope>
</reference>
<feature type="compositionally biased region" description="Polar residues" evidence="6">
    <location>
        <begin position="873"/>
        <end position="890"/>
    </location>
</feature>
<evidence type="ECO:0000256" key="4">
    <source>
        <dbReference type="ARBA" id="ARBA00022824"/>
    </source>
</evidence>
<feature type="region of interest" description="Disordered" evidence="6">
    <location>
        <begin position="840"/>
        <end position="907"/>
    </location>
</feature>
<feature type="compositionally biased region" description="Low complexity" evidence="6">
    <location>
        <begin position="965"/>
        <end position="974"/>
    </location>
</feature>
<dbReference type="Proteomes" id="UP000249723">
    <property type="component" value="Unassembled WGS sequence"/>
</dbReference>
<evidence type="ECO:0000313" key="10">
    <source>
        <dbReference type="Proteomes" id="UP000249723"/>
    </source>
</evidence>
<dbReference type="PANTHER" id="PTHR47348:SF3">
    <property type="entry name" value="MEIOTICALLY UP-REGULATED GENE 190 PROTEIN"/>
    <property type="match status" value="1"/>
</dbReference>
<dbReference type="CDD" id="cd04052">
    <property type="entry name" value="C2B_Tricalbin-like"/>
    <property type="match status" value="1"/>
</dbReference>
<dbReference type="PROSITE" id="PS50004">
    <property type="entry name" value="C2"/>
    <property type="match status" value="2"/>
</dbReference>
<feature type="region of interest" description="Disordered" evidence="6">
    <location>
        <begin position="1066"/>
        <end position="1085"/>
    </location>
</feature>
<feature type="region of interest" description="Disordered" evidence="6">
    <location>
        <begin position="955"/>
        <end position="993"/>
    </location>
</feature>
<feature type="compositionally biased region" description="Acidic residues" evidence="6">
    <location>
        <begin position="978"/>
        <end position="992"/>
    </location>
</feature>
<evidence type="ECO:0000256" key="7">
    <source>
        <dbReference type="SAM" id="Phobius"/>
    </source>
</evidence>
<evidence type="ECO:0000256" key="5">
    <source>
        <dbReference type="ARBA" id="ARBA00022989"/>
    </source>
</evidence>
<feature type="domain" description="C2" evidence="8">
    <location>
        <begin position="544"/>
        <end position="669"/>
    </location>
</feature>
<dbReference type="InterPro" id="IPR000008">
    <property type="entry name" value="C2_dom"/>
</dbReference>
<evidence type="ECO:0000256" key="1">
    <source>
        <dbReference type="ARBA" id="ARBA00004586"/>
    </source>
</evidence>
<keyword evidence="3" id="KW-0677">Repeat</keyword>
<dbReference type="Pfam" id="PF00168">
    <property type="entry name" value="C2"/>
    <property type="match status" value="2"/>
</dbReference>
<feature type="compositionally biased region" description="Polar residues" evidence="6">
    <location>
        <begin position="897"/>
        <end position="906"/>
    </location>
</feature>
<feature type="compositionally biased region" description="Basic and acidic residues" evidence="6">
    <location>
        <begin position="15"/>
        <end position="42"/>
    </location>
</feature>
<protein>
    <submittedName>
        <fullName evidence="9">BZ3500_MvSof-1268-A1-R1_Chr3-2g06292 protein</fullName>
    </submittedName>
</protein>
<dbReference type="PANTHER" id="PTHR47348">
    <property type="entry name" value="MEIOTICALLY UP-REGULATED GENE 190 PROTEIN"/>
    <property type="match status" value="1"/>
</dbReference>
<dbReference type="Gene3D" id="2.60.40.150">
    <property type="entry name" value="C2 domain"/>
    <property type="match status" value="2"/>
</dbReference>
<feature type="transmembrane region" description="Helical" evidence="7">
    <location>
        <begin position="78"/>
        <end position="103"/>
    </location>
</feature>
<organism evidence="9 10">
    <name type="scientific">Microbotryum saponariae</name>
    <dbReference type="NCBI Taxonomy" id="289078"/>
    <lineage>
        <taxon>Eukaryota</taxon>
        <taxon>Fungi</taxon>
        <taxon>Dikarya</taxon>
        <taxon>Basidiomycota</taxon>
        <taxon>Pucciniomycotina</taxon>
        <taxon>Microbotryomycetes</taxon>
        <taxon>Microbotryales</taxon>
        <taxon>Microbotryaceae</taxon>
        <taxon>Microbotryum</taxon>
    </lineage>
</organism>
<dbReference type="GO" id="GO:0005789">
    <property type="term" value="C:endoplasmic reticulum membrane"/>
    <property type="evidence" value="ECO:0007669"/>
    <property type="project" value="UniProtKB-SubCell"/>
</dbReference>
<keyword evidence="2 7" id="KW-0812">Transmembrane</keyword>
<accession>A0A2X0L0K2</accession>
<dbReference type="SUPFAM" id="SSF49562">
    <property type="entry name" value="C2 domain (Calcium/lipid-binding domain, CaLB)"/>
    <property type="match status" value="2"/>
</dbReference>
<dbReference type="GO" id="GO:0061817">
    <property type="term" value="P:endoplasmic reticulum-plasma membrane tethering"/>
    <property type="evidence" value="ECO:0007669"/>
    <property type="project" value="InterPro"/>
</dbReference>
<keyword evidence="10" id="KW-1185">Reference proteome</keyword>
<feature type="compositionally biased region" description="Low complexity" evidence="6">
    <location>
        <begin position="44"/>
        <end position="55"/>
    </location>
</feature>
<proteinExistence type="predicted"/>
<feature type="region of interest" description="Disordered" evidence="6">
    <location>
        <begin position="1"/>
        <end position="58"/>
    </location>
</feature>
<comment type="subcellular location">
    <subcellularLocation>
        <location evidence="1">Endoplasmic reticulum membrane</location>
    </subcellularLocation>
</comment>
<feature type="compositionally biased region" description="Polar residues" evidence="6">
    <location>
        <begin position="1"/>
        <end position="14"/>
    </location>
</feature>
<dbReference type="AlphaFoldDB" id="A0A2X0L0K2"/>
<keyword evidence="7" id="KW-0472">Membrane</keyword>
<keyword evidence="5 7" id="KW-1133">Transmembrane helix</keyword>
<evidence type="ECO:0000256" key="3">
    <source>
        <dbReference type="ARBA" id="ARBA00022737"/>
    </source>
</evidence>
<dbReference type="InterPro" id="IPR037765">
    <property type="entry name" value="C2B_Tricalbin"/>
</dbReference>
<dbReference type="Pfam" id="PF25669">
    <property type="entry name" value="SMP_MUG190-like"/>
    <property type="match status" value="1"/>
</dbReference>
<name>A0A2X0L0K2_9BASI</name>
<evidence type="ECO:0000259" key="8">
    <source>
        <dbReference type="PROSITE" id="PS50004"/>
    </source>
</evidence>
<dbReference type="CDD" id="cd21676">
    <property type="entry name" value="SMP_Mug190"/>
    <property type="match status" value="1"/>
</dbReference>
<dbReference type="STRING" id="289078.A0A2X0L0K2"/>
<dbReference type="EMBL" id="FMWP01000095">
    <property type="protein sequence ID" value="SCZ98318.1"/>
    <property type="molecule type" value="Genomic_DNA"/>
</dbReference>
<keyword evidence="4" id="KW-0256">Endoplasmic reticulum</keyword>
<dbReference type="InterPro" id="IPR035892">
    <property type="entry name" value="C2_domain_sf"/>
</dbReference>
<feature type="compositionally biased region" description="Basic and acidic residues" evidence="6">
    <location>
        <begin position="955"/>
        <end position="964"/>
    </location>
</feature>
<gene>
    <name evidence="9" type="ORF">BZ3500_MVSOF-1268-A1-R1_CHR3-2G06292</name>
</gene>
<evidence type="ECO:0000256" key="2">
    <source>
        <dbReference type="ARBA" id="ARBA00022692"/>
    </source>
</evidence>
<evidence type="ECO:0000256" key="6">
    <source>
        <dbReference type="SAM" id="MobiDB-lite"/>
    </source>
</evidence>